<dbReference type="EMBL" id="AWUW01000153">
    <property type="protein sequence ID" value="ERJ63754.1"/>
    <property type="molecule type" value="Genomic_DNA"/>
</dbReference>
<protein>
    <recommendedName>
        <fullName evidence="2">Peptidase C25 gingipain C-terminal domain-containing protein</fullName>
    </recommendedName>
</protein>
<dbReference type="AlphaFoldDB" id="A0A0E2LN19"/>
<proteinExistence type="predicted"/>
<sequence>LKWEAPSAKKAEGSREVKRIGDGLFVTIEPANDVRANEAKVVLAADNVWGDNTGYQFLLDADHNTFGSVIPATGPLFTGTASSDLYSANFEYLIPANADPVVTTQNIIVTGQGEVVIPGGVYDYCITNPEPASGKMWIAGDGGNQPARYDDFTFEAGKKYTFTMRRAGMGDGTDMEVEDDSPASYTYTVYRDGTKIKEGLT</sequence>
<evidence type="ECO:0000313" key="3">
    <source>
        <dbReference type="EMBL" id="ERJ63754.1"/>
    </source>
</evidence>
<dbReference type="Pfam" id="PF10365">
    <property type="entry name" value="DUF2436"/>
    <property type="match status" value="1"/>
</dbReference>
<feature type="non-terminal residue" evidence="3">
    <location>
        <position position="1"/>
    </location>
</feature>
<name>A0A0E2LN19_PORGN</name>
<feature type="non-terminal residue" evidence="3">
    <location>
        <position position="201"/>
    </location>
</feature>
<organism evidence="3 4">
    <name type="scientific">Porphyromonas gingivalis F0570</name>
    <dbReference type="NCBI Taxonomy" id="1227271"/>
    <lineage>
        <taxon>Bacteria</taxon>
        <taxon>Pseudomonadati</taxon>
        <taxon>Bacteroidota</taxon>
        <taxon>Bacteroidia</taxon>
        <taxon>Bacteroidales</taxon>
        <taxon>Porphyromonadaceae</taxon>
        <taxon>Porphyromonas</taxon>
    </lineage>
</organism>
<keyword evidence="1" id="KW-0378">Hydrolase</keyword>
<evidence type="ECO:0000313" key="4">
    <source>
        <dbReference type="Proteomes" id="UP000016630"/>
    </source>
</evidence>
<dbReference type="RefSeq" id="WP_021664895.1">
    <property type="nucleotide sequence ID" value="NZ_KI259107.1"/>
</dbReference>
<evidence type="ECO:0000256" key="1">
    <source>
        <dbReference type="ARBA" id="ARBA00022801"/>
    </source>
</evidence>
<dbReference type="Proteomes" id="UP000016630">
    <property type="component" value="Unassembled WGS sequence"/>
</dbReference>
<accession>A0A0E2LN19</accession>
<dbReference type="GO" id="GO:0016787">
    <property type="term" value="F:hydrolase activity"/>
    <property type="evidence" value="ECO:0007669"/>
    <property type="project" value="UniProtKB-KW"/>
</dbReference>
<feature type="domain" description="Peptidase C25 gingipain C-terminal" evidence="2">
    <location>
        <begin position="14"/>
        <end position="175"/>
    </location>
</feature>
<dbReference type="InterPro" id="IPR018832">
    <property type="entry name" value="Pept_C25_gingipain_C"/>
</dbReference>
<reference evidence="3 4" key="1">
    <citation type="submission" date="2013-06" db="EMBL/GenBank/DDBJ databases">
        <authorList>
            <person name="Weinstock G."/>
            <person name="Sodergren E."/>
            <person name="Lobos E.A."/>
            <person name="Fulton L."/>
            <person name="Fulton R."/>
            <person name="Courtney L."/>
            <person name="Fronick C."/>
            <person name="O'Laughlin M."/>
            <person name="Godfrey J."/>
            <person name="Wilson R.M."/>
            <person name="Miner T."/>
            <person name="Farmer C."/>
            <person name="Delehaunty K."/>
            <person name="Cordes M."/>
            <person name="Minx P."/>
            <person name="Tomlinson C."/>
            <person name="Chen J."/>
            <person name="Wollam A."/>
            <person name="Pepin K.H."/>
            <person name="Bhonagiri V."/>
            <person name="Zhang X."/>
            <person name="Warren W."/>
            <person name="Mitreva M."/>
            <person name="Mardis E.R."/>
            <person name="Wilson R.K."/>
        </authorList>
    </citation>
    <scope>NUCLEOTIDE SEQUENCE [LARGE SCALE GENOMIC DNA]</scope>
    <source>
        <strain evidence="3 4">F0570</strain>
    </source>
</reference>
<comment type="caution">
    <text evidence="3">The sequence shown here is derived from an EMBL/GenBank/DDBJ whole genome shotgun (WGS) entry which is preliminary data.</text>
</comment>
<dbReference type="HOGENOM" id="CLU_1492148_0_0_10"/>
<evidence type="ECO:0000259" key="2">
    <source>
        <dbReference type="Pfam" id="PF10365"/>
    </source>
</evidence>
<gene>
    <name evidence="3" type="ORF">HMPREF1555_02264</name>
</gene>